<evidence type="ECO:0000256" key="9">
    <source>
        <dbReference type="ARBA" id="ARBA00023136"/>
    </source>
</evidence>
<proteinExistence type="inferred from homology"/>
<evidence type="ECO:0000256" key="8">
    <source>
        <dbReference type="ARBA" id="ARBA00023077"/>
    </source>
</evidence>
<evidence type="ECO:0000256" key="13">
    <source>
        <dbReference type="RuleBase" id="RU003357"/>
    </source>
</evidence>
<evidence type="ECO:0000256" key="7">
    <source>
        <dbReference type="ARBA" id="ARBA00023004"/>
    </source>
</evidence>
<dbReference type="InterPro" id="IPR036942">
    <property type="entry name" value="Beta-barrel_TonB_sf"/>
</dbReference>
<dbReference type="GO" id="GO:0009279">
    <property type="term" value="C:cell outer membrane"/>
    <property type="evidence" value="ECO:0007669"/>
    <property type="project" value="UniProtKB-SubCell"/>
</dbReference>
<keyword evidence="10 15" id="KW-0675">Receptor</keyword>
<keyword evidence="7" id="KW-0408">Iron</keyword>
<keyword evidence="4 12" id="KW-1134">Transmembrane beta strand</keyword>
<dbReference type="GO" id="GO:0015891">
    <property type="term" value="P:siderophore transport"/>
    <property type="evidence" value="ECO:0007669"/>
    <property type="project" value="InterPro"/>
</dbReference>
<protein>
    <submittedName>
        <fullName evidence="15">TonB-dependent receptor</fullName>
    </submittedName>
</protein>
<comment type="subcellular location">
    <subcellularLocation>
        <location evidence="1 12">Cell outer membrane</location>
        <topology evidence="1 12">Multi-pass membrane protein</topology>
    </subcellularLocation>
</comment>
<evidence type="ECO:0000256" key="4">
    <source>
        <dbReference type="ARBA" id="ARBA00022452"/>
    </source>
</evidence>
<evidence type="ECO:0000256" key="11">
    <source>
        <dbReference type="ARBA" id="ARBA00023237"/>
    </source>
</evidence>
<dbReference type="GO" id="GO:0015344">
    <property type="term" value="F:siderophore uptake transmembrane transporter activity"/>
    <property type="evidence" value="ECO:0007669"/>
    <property type="project" value="TreeGrafter"/>
</dbReference>
<keyword evidence="11 12" id="KW-0998">Cell outer membrane</keyword>
<dbReference type="PANTHER" id="PTHR32552">
    <property type="entry name" value="FERRICHROME IRON RECEPTOR-RELATED"/>
    <property type="match status" value="1"/>
</dbReference>
<dbReference type="SUPFAM" id="SSF56935">
    <property type="entry name" value="Porins"/>
    <property type="match status" value="1"/>
</dbReference>
<dbReference type="CDD" id="cd01347">
    <property type="entry name" value="ligand_gated_channel"/>
    <property type="match status" value="1"/>
</dbReference>
<dbReference type="Gene3D" id="2.170.130.10">
    <property type="entry name" value="TonB-dependent receptor, plug domain"/>
    <property type="match status" value="1"/>
</dbReference>
<evidence type="ECO:0000256" key="5">
    <source>
        <dbReference type="ARBA" id="ARBA00022496"/>
    </source>
</evidence>
<evidence type="ECO:0000313" key="16">
    <source>
        <dbReference type="Proteomes" id="UP001164081"/>
    </source>
</evidence>
<dbReference type="PROSITE" id="PS52016">
    <property type="entry name" value="TONB_DEPENDENT_REC_3"/>
    <property type="match status" value="1"/>
</dbReference>
<dbReference type="NCBIfam" id="TIGR01783">
    <property type="entry name" value="TonB-siderophor"/>
    <property type="match status" value="1"/>
</dbReference>
<evidence type="ECO:0000256" key="10">
    <source>
        <dbReference type="ARBA" id="ARBA00023170"/>
    </source>
</evidence>
<dbReference type="RefSeq" id="WP_262442901.1">
    <property type="nucleotide sequence ID" value="NZ_CP089044.1"/>
</dbReference>
<evidence type="ECO:0000313" key="15">
    <source>
        <dbReference type="EMBL" id="UYF76499.1"/>
    </source>
</evidence>
<dbReference type="Proteomes" id="UP001164081">
    <property type="component" value="Chromosome"/>
</dbReference>
<evidence type="ECO:0000256" key="6">
    <source>
        <dbReference type="ARBA" id="ARBA00022692"/>
    </source>
</evidence>
<dbReference type="SMART" id="SM00965">
    <property type="entry name" value="STN"/>
    <property type="match status" value="1"/>
</dbReference>
<dbReference type="GO" id="GO:0038023">
    <property type="term" value="F:signaling receptor activity"/>
    <property type="evidence" value="ECO:0007669"/>
    <property type="project" value="InterPro"/>
</dbReference>
<keyword evidence="3 12" id="KW-0813">Transport</keyword>
<reference evidence="15" key="1">
    <citation type="journal article" date="2022" name="J Glob Antimicrob Resist">
        <title>Comparative analysis of IMP-4- and OXA-58-containing plasmids of three carbapenemase-producing Acinetobacter ursingii strains in the Netherlands.</title>
        <authorList>
            <person name="Hendrickx A.P.A."/>
            <person name="Schade R.P."/>
            <person name="Landman F."/>
            <person name="Bosch T."/>
            <person name="Schouls L.M."/>
            <person name="van Dijk K."/>
        </authorList>
    </citation>
    <scope>NUCLEOTIDE SEQUENCE</scope>
    <source>
        <strain evidence="15">RIVM_C010761</strain>
    </source>
</reference>
<dbReference type="EMBL" id="CP089044">
    <property type="protein sequence ID" value="UYF76499.1"/>
    <property type="molecule type" value="Genomic_DNA"/>
</dbReference>
<evidence type="ECO:0000256" key="2">
    <source>
        <dbReference type="ARBA" id="ARBA00009810"/>
    </source>
</evidence>
<dbReference type="InterPro" id="IPR011662">
    <property type="entry name" value="Secretin/TonB_short_N"/>
</dbReference>
<evidence type="ECO:0000259" key="14">
    <source>
        <dbReference type="SMART" id="SM00965"/>
    </source>
</evidence>
<keyword evidence="9 12" id="KW-0472">Membrane</keyword>
<accession>A0AA46S7N8</accession>
<keyword evidence="6 12" id="KW-0812">Transmembrane</keyword>
<evidence type="ECO:0000256" key="3">
    <source>
        <dbReference type="ARBA" id="ARBA00022448"/>
    </source>
</evidence>
<keyword evidence="5" id="KW-0410">Iron transport</keyword>
<evidence type="ECO:0000256" key="12">
    <source>
        <dbReference type="PROSITE-ProRule" id="PRU01360"/>
    </source>
</evidence>
<evidence type="ECO:0000256" key="1">
    <source>
        <dbReference type="ARBA" id="ARBA00004571"/>
    </source>
</evidence>
<dbReference type="PANTHER" id="PTHR32552:SF74">
    <property type="entry name" value="HYDROXAMATE SIDEROPHORE RECEPTOR FHUE"/>
    <property type="match status" value="1"/>
</dbReference>
<dbReference type="AlphaFoldDB" id="A0AA46S7N8"/>
<dbReference type="InterPro" id="IPR010105">
    <property type="entry name" value="TonB_sidphr_rcpt"/>
</dbReference>
<dbReference type="InterPro" id="IPR039426">
    <property type="entry name" value="TonB-dep_rcpt-like"/>
</dbReference>
<keyword evidence="5" id="KW-0406">Ion transport</keyword>
<dbReference type="InterPro" id="IPR037066">
    <property type="entry name" value="Plug_dom_sf"/>
</dbReference>
<feature type="domain" description="Secretin/TonB short N-terminal" evidence="14">
    <location>
        <begin position="37"/>
        <end position="88"/>
    </location>
</feature>
<organism evidence="15 16">
    <name type="scientific">Acinetobacter ursingii</name>
    <dbReference type="NCBI Taxonomy" id="108980"/>
    <lineage>
        <taxon>Bacteria</taxon>
        <taxon>Pseudomonadati</taxon>
        <taxon>Pseudomonadota</taxon>
        <taxon>Gammaproteobacteria</taxon>
        <taxon>Moraxellales</taxon>
        <taxon>Moraxellaceae</taxon>
        <taxon>Acinetobacter</taxon>
    </lineage>
</organism>
<dbReference type="InterPro" id="IPR000531">
    <property type="entry name" value="Beta-barrel_TonB"/>
</dbReference>
<gene>
    <name evidence="15" type="ORF">LSO58_06385</name>
</gene>
<dbReference type="InterPro" id="IPR012910">
    <property type="entry name" value="Plug_dom"/>
</dbReference>
<comment type="similarity">
    <text evidence="2 12 13">Belongs to the TonB-dependent receptor family.</text>
</comment>
<name>A0AA46S7N8_9GAMM</name>
<sequence length="773" mass="85816">MSSMVIVHAKQQASQAYDVAAGSLGSALSSFAVQSGVALSFDPSLTRGLTSVGLKGSYSFEQAKNKLMQGTGLTLVQNKQGSWMVTRSTKTEILPSSENLSSTVLPVINTEAESSNLQQNKRTQLSKLGLKIQQTPQTISVVDQEQIQSQNLQTVSQALNQVAGVTAISYGDGTSYFQSRGYATDVQFDGLPASDGLQYMTQFDLNYYDRVEVQRGASGILSGFGNPGATVNLVRKKPTPDFQINGTVGIGSWNNAFIALDTSGSLNNDQTIRGRAGVSVQDKDSFVDQINNQHGLFYGALSGDIDENTTITLGGAYQKNHTNGVDYGVSLKLLSLNPVAVEPVSASRSTFYGTPWSFADDELYEIYTSLEHKWNENWSSEIAANYRNIDSKSLYGNFWNPISMNDLGNYHIQSQNLKTEWTSLDASIKGQFDWFGLPQSLVLGSNYNRRNQDSYSGGESLGYINIFSTSTVPYKDVPYDYATEATTEQYSVYGQFLMKPFEPLSIILGGRQSWYSNTKSGILPVATAKETYPDINKFSPYAAVTYDLSKSTTAYISYNNIFSPPQAWQTTVDGNLLQAREGEQYEVGLKTQLNAQLGLDIALYQLNDKNRPVADTTHPNFWISTGEAKTRGIDLQLQGKLNSLWKINTGYTYLDSQLTKTEAELKNQDAEEPRHQFKLWTTYNLPFINSYDGTYIGLGLRSQSKTTRSDGAYWQDPYTVADLLFGYQLDNNLKLSLNINNVFDKKYYDRLPAQYYSVYGQPRNVLLSLNFNY</sequence>
<dbReference type="Pfam" id="PF00593">
    <property type="entry name" value="TonB_dep_Rec_b-barrel"/>
    <property type="match status" value="1"/>
</dbReference>
<dbReference type="Pfam" id="PF07715">
    <property type="entry name" value="Plug"/>
    <property type="match status" value="1"/>
</dbReference>
<keyword evidence="8 13" id="KW-0798">TonB box</keyword>
<dbReference type="Gene3D" id="2.40.170.20">
    <property type="entry name" value="TonB-dependent receptor, beta-barrel domain"/>
    <property type="match status" value="1"/>
</dbReference>
<dbReference type="Gene3D" id="3.55.50.30">
    <property type="match status" value="1"/>
</dbReference>